<evidence type="ECO:0000313" key="2">
    <source>
        <dbReference type="Proteomes" id="UP000619479"/>
    </source>
</evidence>
<dbReference type="AlphaFoldDB" id="A0A919INJ2"/>
<organism evidence="1 2">
    <name type="scientific">Actinoplanes cyaneus</name>
    <dbReference type="NCBI Taxonomy" id="52696"/>
    <lineage>
        <taxon>Bacteria</taxon>
        <taxon>Bacillati</taxon>
        <taxon>Actinomycetota</taxon>
        <taxon>Actinomycetes</taxon>
        <taxon>Micromonosporales</taxon>
        <taxon>Micromonosporaceae</taxon>
        <taxon>Actinoplanes</taxon>
    </lineage>
</organism>
<reference evidence="1" key="1">
    <citation type="submission" date="2021-01" db="EMBL/GenBank/DDBJ databases">
        <title>Whole genome shotgun sequence of Actinoplanes cyaneus NBRC 14990.</title>
        <authorList>
            <person name="Komaki H."/>
            <person name="Tamura T."/>
        </authorList>
    </citation>
    <scope>NUCLEOTIDE SEQUENCE</scope>
    <source>
        <strain evidence="1">NBRC 14990</strain>
    </source>
</reference>
<name>A0A919INJ2_9ACTN</name>
<sequence length="172" mass="19111">MDVNRHATEPDRVTTLHEAADTLLDELTERYQVERRESKEPPGLDEALARTVRLIPRTPAAAPLGIRFTDSGLHLHFGRWWRESLPLCGCDACDDEPGQLAEQLRSHTSALVEGGLWERVRRGLTGSWFEARLIGAGVRADQEGPLSQAGAREARRGGFAAPVQWGPWQVRA</sequence>
<accession>A0A919INJ2</accession>
<comment type="caution">
    <text evidence="1">The sequence shown here is derived from an EMBL/GenBank/DDBJ whole genome shotgun (WGS) entry which is preliminary data.</text>
</comment>
<evidence type="ECO:0000313" key="1">
    <source>
        <dbReference type="EMBL" id="GID68502.1"/>
    </source>
</evidence>
<dbReference type="RefSeq" id="WP_239175394.1">
    <property type="nucleotide sequence ID" value="NZ_BAAAUC010000039.1"/>
</dbReference>
<dbReference type="InterPro" id="IPR045773">
    <property type="entry name" value="DUF6226"/>
</dbReference>
<dbReference type="Proteomes" id="UP000619479">
    <property type="component" value="Unassembled WGS sequence"/>
</dbReference>
<dbReference type="EMBL" id="BOMH01000048">
    <property type="protein sequence ID" value="GID68502.1"/>
    <property type="molecule type" value="Genomic_DNA"/>
</dbReference>
<keyword evidence="2" id="KW-1185">Reference proteome</keyword>
<protein>
    <submittedName>
        <fullName evidence="1">Uncharacterized protein</fullName>
    </submittedName>
</protein>
<proteinExistence type="predicted"/>
<dbReference type="Pfam" id="PF19736">
    <property type="entry name" value="DUF6226"/>
    <property type="match status" value="1"/>
</dbReference>
<gene>
    <name evidence="1" type="ORF">Acy02nite_63830</name>
</gene>